<keyword evidence="6" id="KW-0496">Mitochondrion</keyword>
<evidence type="ECO:0000313" key="12">
    <source>
        <dbReference type="Proteomes" id="UP000663831"/>
    </source>
</evidence>
<dbReference type="InterPro" id="IPR019564">
    <property type="entry name" value="Sam37/metaxin_N"/>
</dbReference>
<gene>
    <name evidence="11" type="ORF">RDB_LOCUS70936</name>
</gene>
<dbReference type="PANTHER" id="PTHR12289">
    <property type="entry name" value="METAXIN RELATED"/>
    <property type="match status" value="1"/>
</dbReference>
<evidence type="ECO:0000256" key="2">
    <source>
        <dbReference type="ARBA" id="ARBA00009170"/>
    </source>
</evidence>
<dbReference type="Pfam" id="PF10568">
    <property type="entry name" value="Tom37"/>
    <property type="match status" value="1"/>
</dbReference>
<dbReference type="SUPFAM" id="SSF47616">
    <property type="entry name" value="GST C-terminal domain-like"/>
    <property type="match status" value="1"/>
</dbReference>
<feature type="domain" description="Metaxin glutathione S-transferase" evidence="10">
    <location>
        <begin position="230"/>
        <end position="294"/>
    </location>
</feature>
<evidence type="ECO:0000256" key="6">
    <source>
        <dbReference type="ARBA" id="ARBA00023128"/>
    </source>
</evidence>
<proteinExistence type="inferred from homology"/>
<evidence type="ECO:0000256" key="8">
    <source>
        <dbReference type="SAM" id="Phobius"/>
    </source>
</evidence>
<dbReference type="AlphaFoldDB" id="A0A8H3BH19"/>
<evidence type="ECO:0000256" key="5">
    <source>
        <dbReference type="ARBA" id="ARBA00022927"/>
    </source>
</evidence>
<dbReference type="PANTHER" id="PTHR12289:SF41">
    <property type="entry name" value="FAILED AXON CONNECTIONS-RELATED"/>
    <property type="match status" value="1"/>
</dbReference>
<evidence type="ECO:0000256" key="7">
    <source>
        <dbReference type="ARBA" id="ARBA00023136"/>
    </source>
</evidence>
<dbReference type="GO" id="GO:0001401">
    <property type="term" value="C:SAM complex"/>
    <property type="evidence" value="ECO:0007669"/>
    <property type="project" value="InterPro"/>
</dbReference>
<dbReference type="EMBL" id="CAJMWV010002151">
    <property type="protein sequence ID" value="CAE6455750.1"/>
    <property type="molecule type" value="Genomic_DNA"/>
</dbReference>
<accession>A0A8H3BH19</accession>
<evidence type="ECO:0000259" key="10">
    <source>
        <dbReference type="Pfam" id="PF17171"/>
    </source>
</evidence>
<comment type="similarity">
    <text evidence="2">Belongs to the metaxin family.</text>
</comment>
<feature type="transmembrane region" description="Helical" evidence="8">
    <location>
        <begin position="351"/>
        <end position="373"/>
    </location>
</feature>
<dbReference type="OrthoDB" id="5835136at2759"/>
<reference evidence="11" key="1">
    <citation type="submission" date="2021-01" db="EMBL/GenBank/DDBJ databases">
        <authorList>
            <person name="Kaushik A."/>
        </authorList>
    </citation>
    <scope>NUCLEOTIDE SEQUENCE</scope>
    <source>
        <strain evidence="11">AG3-1AP</strain>
    </source>
</reference>
<keyword evidence="4" id="KW-1000">Mitochondrion outer membrane</keyword>
<dbReference type="CDD" id="cd03054">
    <property type="entry name" value="GST_N_Metaxin"/>
    <property type="match status" value="1"/>
</dbReference>
<dbReference type="Pfam" id="PF17171">
    <property type="entry name" value="GST_C_6"/>
    <property type="match status" value="1"/>
</dbReference>
<comment type="caution">
    <text evidence="11">The sequence shown here is derived from an EMBL/GenBank/DDBJ whole genome shotgun (WGS) entry which is preliminary data.</text>
</comment>
<dbReference type="Proteomes" id="UP000663831">
    <property type="component" value="Unassembled WGS sequence"/>
</dbReference>
<evidence type="ECO:0000256" key="1">
    <source>
        <dbReference type="ARBA" id="ARBA00004294"/>
    </source>
</evidence>
<dbReference type="GO" id="GO:0015031">
    <property type="term" value="P:protein transport"/>
    <property type="evidence" value="ECO:0007669"/>
    <property type="project" value="UniProtKB-KW"/>
</dbReference>
<feature type="domain" description="Mitochondrial outer membrane transport complex Sam37/metaxin N-terminal" evidence="9">
    <location>
        <begin position="32"/>
        <end position="159"/>
    </location>
</feature>
<name>A0A8H3BH19_9AGAM</name>
<evidence type="ECO:0000256" key="4">
    <source>
        <dbReference type="ARBA" id="ARBA00022787"/>
    </source>
</evidence>
<dbReference type="InterPro" id="IPR050931">
    <property type="entry name" value="Mito_Protein_Transport_Metaxin"/>
</dbReference>
<dbReference type="InterPro" id="IPR036282">
    <property type="entry name" value="Glutathione-S-Trfase_C_sf"/>
</dbReference>
<dbReference type="InterPro" id="IPR033468">
    <property type="entry name" value="Metaxin_GST"/>
</dbReference>
<evidence type="ECO:0000259" key="9">
    <source>
        <dbReference type="Pfam" id="PF10568"/>
    </source>
</evidence>
<dbReference type="GO" id="GO:0007005">
    <property type="term" value="P:mitochondrion organization"/>
    <property type="evidence" value="ECO:0007669"/>
    <property type="project" value="TreeGrafter"/>
</dbReference>
<keyword evidence="3" id="KW-0813">Transport</keyword>
<keyword evidence="7 8" id="KW-0472">Membrane</keyword>
<evidence type="ECO:0000256" key="3">
    <source>
        <dbReference type="ARBA" id="ARBA00022448"/>
    </source>
</evidence>
<protein>
    <submittedName>
        <fullName evidence="11">Uncharacterized protein</fullName>
    </submittedName>
</protein>
<keyword evidence="8" id="KW-0812">Transmembrane</keyword>
<keyword evidence="8" id="KW-1133">Transmembrane helix</keyword>
<comment type="subcellular location">
    <subcellularLocation>
        <location evidence="1">Mitochondrion outer membrane</location>
    </subcellularLocation>
</comment>
<evidence type="ECO:0000313" key="11">
    <source>
        <dbReference type="EMBL" id="CAE6455750.1"/>
    </source>
</evidence>
<organism evidence="11 12">
    <name type="scientific">Rhizoctonia solani</name>
    <dbReference type="NCBI Taxonomy" id="456999"/>
    <lineage>
        <taxon>Eukaryota</taxon>
        <taxon>Fungi</taxon>
        <taxon>Dikarya</taxon>
        <taxon>Basidiomycota</taxon>
        <taxon>Agaricomycotina</taxon>
        <taxon>Agaricomycetes</taxon>
        <taxon>Cantharellales</taxon>
        <taxon>Ceratobasidiaceae</taxon>
        <taxon>Rhizoctonia</taxon>
    </lineage>
</organism>
<sequence length="395" mass="44476">MSEDAQPEIRSTELVLHIWPAQWELPSLDPQCIAVILYLQLTFPGRYSVVECTDPDQSPSGQLPFLTHEHTEVSPLPSIIAYLESLARVEAQTADVTLDAKIKLPEAHQAVAWKAYIVSELGDILAHQLFVEHYWTFTHRSLAKLMAFPQRLYLPSRLRKMYQPRLEAIGMWDAHFIEEPEATKPITKAPQQTGIPPAQAFKHAFAREKVRSLTYMLTAILILLKLLDKARKAFDLLSAILNENEFIYGDSATTTDVIMAAYILPMLYIPFPGSRISTELRTSYNSLALHAERILEIAQSKQLAPTLETPTVRSSLSAVFNSWRKETNVFAQENDKTPPTKSNFAAKYGKWMFGLVAGVGSLAYLIVTGIVSIQNVEEDEDDIASEIFDLEEEVK</sequence>
<keyword evidence="5" id="KW-0653">Protein transport</keyword>